<dbReference type="EMBL" id="GGEC01091644">
    <property type="protein sequence ID" value="MBX72128.1"/>
    <property type="molecule type" value="Transcribed_RNA"/>
</dbReference>
<protein>
    <submittedName>
        <fullName evidence="1">Uncharacterized protein</fullName>
    </submittedName>
</protein>
<reference evidence="1" key="1">
    <citation type="submission" date="2018-02" db="EMBL/GenBank/DDBJ databases">
        <title>Rhizophora mucronata_Transcriptome.</title>
        <authorList>
            <person name="Meera S.P."/>
            <person name="Sreeshan A."/>
            <person name="Augustine A."/>
        </authorList>
    </citation>
    <scope>NUCLEOTIDE SEQUENCE</scope>
    <source>
        <tissue evidence="1">Leaf</tissue>
    </source>
</reference>
<evidence type="ECO:0000313" key="1">
    <source>
        <dbReference type="EMBL" id="MBX72128.1"/>
    </source>
</evidence>
<proteinExistence type="predicted"/>
<name>A0A2P2QYQ9_RHIMU</name>
<dbReference type="AlphaFoldDB" id="A0A2P2QYQ9"/>
<organism evidence="1">
    <name type="scientific">Rhizophora mucronata</name>
    <name type="common">Asiatic mangrove</name>
    <dbReference type="NCBI Taxonomy" id="61149"/>
    <lineage>
        <taxon>Eukaryota</taxon>
        <taxon>Viridiplantae</taxon>
        <taxon>Streptophyta</taxon>
        <taxon>Embryophyta</taxon>
        <taxon>Tracheophyta</taxon>
        <taxon>Spermatophyta</taxon>
        <taxon>Magnoliopsida</taxon>
        <taxon>eudicotyledons</taxon>
        <taxon>Gunneridae</taxon>
        <taxon>Pentapetalae</taxon>
        <taxon>rosids</taxon>
        <taxon>fabids</taxon>
        <taxon>Malpighiales</taxon>
        <taxon>Rhizophoraceae</taxon>
        <taxon>Rhizophora</taxon>
    </lineage>
</organism>
<sequence>MERIIQLCNNSHCHCHLDVYNYMIIQNKAKEQNTINCFQPLP</sequence>
<accession>A0A2P2QYQ9</accession>